<evidence type="ECO:0000313" key="2">
    <source>
        <dbReference type="WBParaSite" id="PDA_v2.g9602.t1"/>
    </source>
</evidence>
<dbReference type="AlphaFoldDB" id="A0A914R4Q7"/>
<reference evidence="2" key="1">
    <citation type="submission" date="2022-11" db="UniProtKB">
        <authorList>
            <consortium name="WormBaseParasite"/>
        </authorList>
    </citation>
    <scope>IDENTIFICATION</scope>
</reference>
<protein>
    <submittedName>
        <fullName evidence="2">Uncharacterized protein</fullName>
    </submittedName>
</protein>
<organism evidence="1 2">
    <name type="scientific">Panagrolaimus davidi</name>
    <dbReference type="NCBI Taxonomy" id="227884"/>
    <lineage>
        <taxon>Eukaryota</taxon>
        <taxon>Metazoa</taxon>
        <taxon>Ecdysozoa</taxon>
        <taxon>Nematoda</taxon>
        <taxon>Chromadorea</taxon>
        <taxon>Rhabditida</taxon>
        <taxon>Tylenchina</taxon>
        <taxon>Panagrolaimomorpha</taxon>
        <taxon>Panagrolaimoidea</taxon>
        <taxon>Panagrolaimidae</taxon>
        <taxon>Panagrolaimus</taxon>
    </lineage>
</organism>
<keyword evidence="1" id="KW-1185">Reference proteome</keyword>
<dbReference type="WBParaSite" id="PDA_v2.g9602.t1">
    <property type="protein sequence ID" value="PDA_v2.g9602.t1"/>
    <property type="gene ID" value="PDA_v2.g9602"/>
</dbReference>
<name>A0A914R4Q7_9BILA</name>
<dbReference type="Gene3D" id="3.10.20.90">
    <property type="entry name" value="Phosphatidylinositol 3-kinase Catalytic Subunit, Chain A, domain 1"/>
    <property type="match status" value="1"/>
</dbReference>
<proteinExistence type="predicted"/>
<accession>A0A914R4Q7</accession>
<dbReference type="Proteomes" id="UP000887578">
    <property type="component" value="Unplaced"/>
</dbReference>
<evidence type="ECO:0000313" key="1">
    <source>
        <dbReference type="Proteomes" id="UP000887578"/>
    </source>
</evidence>
<sequence length="211" mass="24161">MKEIKSFGRKMIFQIKENPFEFPRQQNDKVPAEPELSQFEATQRLLSPTEVSNNGYVSHLLHQNLIDEDELRLPLPQVRNFSPDRNTIVPRERGHGLDIAIGTQSYNLVFIEVLRFQHRFFVSAFYDQTIAEVKTMLNDVIKPTGPASLYAFYPEANNFTVLKDETTLAECGFRSTTFNQPGILYLCFGNENPRYTADPKNKPIPQPSSSS</sequence>